<dbReference type="Proteomes" id="UP000308828">
    <property type="component" value="Unassembled WGS sequence"/>
</dbReference>
<dbReference type="AlphaFoldDB" id="A0A4S8P9S3"/>
<evidence type="ECO:0000259" key="1">
    <source>
        <dbReference type="Pfam" id="PF03413"/>
    </source>
</evidence>
<feature type="domain" description="PepSY" evidence="1">
    <location>
        <begin position="53"/>
        <end position="110"/>
    </location>
</feature>
<dbReference type="OrthoDB" id="8478748at2"/>
<accession>A0A4S8P9S3</accession>
<protein>
    <submittedName>
        <fullName evidence="2">Peptidase M4</fullName>
    </submittedName>
</protein>
<organism evidence="2 3">
    <name type="scientific">Peteryoungia ipomoeae</name>
    <dbReference type="NCBI Taxonomy" id="1210932"/>
    <lineage>
        <taxon>Bacteria</taxon>
        <taxon>Pseudomonadati</taxon>
        <taxon>Pseudomonadota</taxon>
        <taxon>Alphaproteobacteria</taxon>
        <taxon>Hyphomicrobiales</taxon>
        <taxon>Rhizobiaceae</taxon>
        <taxon>Peteryoungia</taxon>
    </lineage>
</organism>
<dbReference type="InterPro" id="IPR025711">
    <property type="entry name" value="PepSY"/>
</dbReference>
<evidence type="ECO:0000313" key="2">
    <source>
        <dbReference type="EMBL" id="THV24714.1"/>
    </source>
</evidence>
<dbReference type="Gene3D" id="3.10.450.40">
    <property type="match status" value="1"/>
</dbReference>
<comment type="caution">
    <text evidence="2">The sequence shown here is derived from an EMBL/GenBank/DDBJ whole genome shotgun (WGS) entry which is preliminary data.</text>
</comment>
<sequence>MNIRAPTFPVRLIGCALICTALILTGATRLLADDDDNKLRDKLRQAVERGEILSLSELRGIVSARVPGRIIDTELDEDDDRFIYEFRVLTPRGLVVEIEVDAAEGRILEIDED</sequence>
<proteinExistence type="predicted"/>
<keyword evidence="3" id="KW-1185">Reference proteome</keyword>
<dbReference type="EMBL" id="STGV01000001">
    <property type="protein sequence ID" value="THV24714.1"/>
    <property type="molecule type" value="Genomic_DNA"/>
</dbReference>
<dbReference type="RefSeq" id="WP_136596563.1">
    <property type="nucleotide sequence ID" value="NZ_STGV01000001.1"/>
</dbReference>
<reference evidence="2 3" key="1">
    <citation type="submission" date="2019-04" db="EMBL/GenBank/DDBJ databases">
        <title>Genome sequence of strain shin9-1.</title>
        <authorList>
            <person name="Gao J."/>
            <person name="Sun J."/>
        </authorList>
    </citation>
    <scope>NUCLEOTIDE SEQUENCE [LARGE SCALE GENOMIC DNA]</scope>
    <source>
        <strain evidence="3">shin9-1</strain>
    </source>
</reference>
<dbReference type="Pfam" id="PF03413">
    <property type="entry name" value="PepSY"/>
    <property type="match status" value="1"/>
</dbReference>
<name>A0A4S8P9S3_9HYPH</name>
<gene>
    <name evidence="2" type="ORF">FAA97_00415</name>
</gene>
<evidence type="ECO:0000313" key="3">
    <source>
        <dbReference type="Proteomes" id="UP000308828"/>
    </source>
</evidence>